<evidence type="ECO:0000313" key="1">
    <source>
        <dbReference type="EMBL" id="AJC71594.1"/>
    </source>
</evidence>
<organism evidence="1 2">
    <name type="scientific">Thermococcus guaymasensis DSM 11113</name>
    <dbReference type="NCBI Taxonomy" id="1432656"/>
    <lineage>
        <taxon>Archaea</taxon>
        <taxon>Methanobacteriati</taxon>
        <taxon>Methanobacteriota</taxon>
        <taxon>Thermococci</taxon>
        <taxon>Thermococcales</taxon>
        <taxon>Thermococcaceae</taxon>
        <taxon>Thermococcus</taxon>
    </lineage>
</organism>
<sequence length="347" mass="39696">MKPKLLSILVLSLLFLSFPVFVSSETYTLPGENYNNIGLRGQLIMSVNVTLINLAPYPKFIVANPLYDFKVYRQDNGEWLVGHREETSGGMVYTPSPKTMNSTLNYRLGFWVYPYETVKVEFSITSEHEYYLPLRDYRDSCPEDVGLYILEYENGSLVRGRIGSYENLNSPICGVAYPQLLNYPLVIRFNEVLPSMDGYIKMLKYEGVVKFKITDVPDSADDNSTSKVEFPLFFAVSQPVIFHNATMSDFQPNYSMKYSDYLNFILGYRGLKATKGTKDSSQEPQKDPSDGLFKLTNNLISGATIKKPEIKEPVVEPLDFPIWVVYMGKDVNTLEISYRVKWNNYRG</sequence>
<reference evidence="1 2" key="1">
    <citation type="submission" date="2014-01" db="EMBL/GenBank/DDBJ databases">
        <title>Genome sequencing of Thermococcus guaymasensis.</title>
        <authorList>
            <person name="Zhang X."/>
            <person name="Alvare G."/>
            <person name="Fristensky B."/>
            <person name="Chen L."/>
            <person name="Suen T."/>
            <person name="Chen Q."/>
            <person name="Ma K."/>
        </authorList>
    </citation>
    <scope>NUCLEOTIDE SEQUENCE [LARGE SCALE GENOMIC DNA]</scope>
    <source>
        <strain evidence="1 2">DSM 11113</strain>
    </source>
</reference>
<protein>
    <submittedName>
        <fullName evidence="1">Uncharacterized protein</fullName>
    </submittedName>
</protein>
<gene>
    <name evidence="1" type="ORF">X802_04960</name>
</gene>
<dbReference type="PATRIC" id="fig|1432656.3.peg.963"/>
<dbReference type="Proteomes" id="UP000062043">
    <property type="component" value="Chromosome"/>
</dbReference>
<name>A0A0X1KJZ3_9EURY</name>
<dbReference type="OrthoDB" id="86197at2157"/>
<dbReference type="STRING" id="1432656.X802_04960"/>
<evidence type="ECO:0000313" key="2">
    <source>
        <dbReference type="Proteomes" id="UP000062043"/>
    </source>
</evidence>
<dbReference type="KEGG" id="tgy:X802_04960"/>
<dbReference type="EMBL" id="CP007140">
    <property type="protein sequence ID" value="AJC71594.1"/>
    <property type="molecule type" value="Genomic_DNA"/>
</dbReference>
<keyword evidence="2" id="KW-1185">Reference proteome</keyword>
<dbReference type="AlphaFoldDB" id="A0A0X1KJZ3"/>
<proteinExistence type="predicted"/>
<accession>A0A0X1KJZ3</accession>